<sequence length="353" mass="39622">MNEQENNSGWDAIDVAMKSLYGDQEPKHFGTLISYQFGGNDPLDGISVYIAKEPVEHWHYVTYGFSELHEKETQDPENSGFGFELTFRLIKQSDETEPSCWALNLLQNLARYIFSSGNVFNNGDYMDANSPICLKSDTELTALAFTYDQELPGMDTPNGRLDFIQVVGITADELEAMQMWNTLGVLNVCENHMPLFTTNLSRKSLLHNDEIKKAIKHGSETEGSNTRFLFIEQISWTPAQKKIFKNLPATVQIGAKQANIIGKVIKGRAVKNEPLRLVSNEATVVFRFGDHPDVVEKEDALEIILNKKAVEELAEQLQPAVKEFTIPSLNSVIFEIVKTDIRDSEGNVVETIG</sequence>
<dbReference type="InterPro" id="IPR017429">
    <property type="entry name" value="Suppressor_of_fused_bac"/>
</dbReference>
<dbReference type="PIRSF" id="PIRSF038192">
    <property type="entry name" value="Txn_reg_BtrU_prd"/>
    <property type="match status" value="1"/>
</dbReference>
<dbReference type="STRING" id="531814.SAMN04487944_1356"/>
<dbReference type="PANTHER" id="PTHR10928">
    <property type="entry name" value="SUPPRESSOR OF FUSED"/>
    <property type="match status" value="1"/>
</dbReference>
<evidence type="ECO:0000313" key="2">
    <source>
        <dbReference type="EMBL" id="SES28543.1"/>
    </source>
</evidence>
<protein>
    <submittedName>
        <fullName evidence="2">Suppressor of fused protein (SUFU)</fullName>
    </submittedName>
</protein>
<dbReference type="OrthoDB" id="9023549at2"/>
<dbReference type="InterPro" id="IPR007768">
    <property type="entry name" value="Suppressor_of_fused"/>
</dbReference>
<proteinExistence type="predicted"/>
<dbReference type="InterPro" id="IPR037181">
    <property type="entry name" value="SUFU_N"/>
</dbReference>
<accession>A0A1H9W4Z9</accession>
<dbReference type="PANTHER" id="PTHR10928:SF2">
    <property type="entry name" value="SUPPRESSOR OF FUSED HOMOLOG"/>
    <property type="match status" value="1"/>
</dbReference>
<dbReference type="Pfam" id="PF05076">
    <property type="entry name" value="SUFU"/>
    <property type="match status" value="1"/>
</dbReference>
<organism evidence="2 3">
    <name type="scientific">Gracilibacillus ureilyticus</name>
    <dbReference type="NCBI Taxonomy" id="531814"/>
    <lineage>
        <taxon>Bacteria</taxon>
        <taxon>Bacillati</taxon>
        <taxon>Bacillota</taxon>
        <taxon>Bacilli</taxon>
        <taxon>Bacillales</taxon>
        <taxon>Bacillaceae</taxon>
        <taxon>Gracilibacillus</taxon>
    </lineage>
</organism>
<dbReference type="Proteomes" id="UP000199687">
    <property type="component" value="Unassembled WGS sequence"/>
</dbReference>
<dbReference type="EMBL" id="FOGL01000035">
    <property type="protein sequence ID" value="SES28543.1"/>
    <property type="molecule type" value="Genomic_DNA"/>
</dbReference>
<evidence type="ECO:0000259" key="1">
    <source>
        <dbReference type="Pfam" id="PF05076"/>
    </source>
</evidence>
<feature type="domain" description="Suppressor of fused-like" evidence="1">
    <location>
        <begin position="39"/>
        <end position="203"/>
    </location>
</feature>
<evidence type="ECO:0000313" key="3">
    <source>
        <dbReference type="Proteomes" id="UP000199687"/>
    </source>
</evidence>
<gene>
    <name evidence="2" type="ORF">SAMN04487944_1356</name>
</gene>
<dbReference type="RefSeq" id="WP_089744436.1">
    <property type="nucleotide sequence ID" value="NZ_FOGL01000035.1"/>
</dbReference>
<reference evidence="2 3" key="1">
    <citation type="submission" date="2016-10" db="EMBL/GenBank/DDBJ databases">
        <authorList>
            <person name="de Groot N.N."/>
        </authorList>
    </citation>
    <scope>NUCLEOTIDE SEQUENCE [LARGE SCALE GENOMIC DNA]</scope>
    <source>
        <strain evidence="2 3">CGMCC 1.7727</strain>
    </source>
</reference>
<dbReference type="InterPro" id="IPR020941">
    <property type="entry name" value="SUFU-like_domain"/>
</dbReference>
<name>A0A1H9W4Z9_9BACI</name>
<keyword evidence="3" id="KW-1185">Reference proteome</keyword>
<dbReference type="AlphaFoldDB" id="A0A1H9W4Z9"/>
<dbReference type="GO" id="GO:0005737">
    <property type="term" value="C:cytoplasm"/>
    <property type="evidence" value="ECO:0007669"/>
    <property type="project" value="TreeGrafter"/>
</dbReference>
<dbReference type="SUPFAM" id="SSF103359">
    <property type="entry name" value="Suppressor of Fused, N-terminal domain"/>
    <property type="match status" value="1"/>
</dbReference>